<keyword evidence="1" id="KW-0812">Transmembrane</keyword>
<feature type="transmembrane region" description="Helical" evidence="1">
    <location>
        <begin position="310"/>
        <end position="328"/>
    </location>
</feature>
<dbReference type="Pfam" id="PF13687">
    <property type="entry name" value="DUF4153"/>
    <property type="match status" value="1"/>
</dbReference>
<sequence length="573" mass="65525">MKLIQNVSTYTEQFIKVCVRYPLTVALLFSLAMYNLLQIESNQQIEEPYFQAILVGIMLSLVSQQLHERYFLRIKMRLFLIGLSLVLMLSYFFFLNTLSIPFVEMHYRTITIVLMTSVMFIGLPSIDSQIRFSQSFLAIFKRVFISLFYSIVLIGGIGLIIAAVDLLLFSVSYTMFMHAFNLVATLFFPLIFLGSIPLQDELVKEMPSPILEKLLTYVLVPITAIYTGVVLLYIAMTIAQTEWLDALLEPILISYFILTLIIYLLALECNHTITKLFVSVFPKILALIALFQTIVSVVRIGDIGLTYGRYYVILFSVFALVMGVIYSMKEMRDSGWIAPILIGASLVSIAPFIDAFTLSRVYQVNALESLFEENALLTDGEIVQNSDVQVSDRKDITRLVNYLSDLDQLDYVEGIEQNRWDPNQFESALGFSPQYEGYQPDIINMDSITVEQEETSFLDLRSYDYGSELSISPYDETREMTVGDDFILTVETENENFYLTLSENGEDVVEIDGMELFDELFDERVENGTQLSPNDQIFTYEADAATLDLHIEHAMRRDDTYQFSGRLFVTTED</sequence>
<keyword evidence="1" id="KW-0472">Membrane</keyword>
<name>A0A1G6GM97_9BACI</name>
<dbReference type="InterPro" id="IPR025291">
    <property type="entry name" value="DUF4153"/>
</dbReference>
<feature type="transmembrane region" description="Helical" evidence="1">
    <location>
        <begin position="175"/>
        <end position="193"/>
    </location>
</feature>
<feature type="transmembrane region" description="Helical" evidence="1">
    <location>
        <begin position="214"/>
        <end position="235"/>
    </location>
</feature>
<feature type="transmembrane region" description="Helical" evidence="1">
    <location>
        <begin position="78"/>
        <end position="95"/>
    </location>
</feature>
<organism evidence="2 3">
    <name type="scientific">Pelagirhabdus alkalitolerans</name>
    <dbReference type="NCBI Taxonomy" id="1612202"/>
    <lineage>
        <taxon>Bacteria</taxon>
        <taxon>Bacillati</taxon>
        <taxon>Bacillota</taxon>
        <taxon>Bacilli</taxon>
        <taxon>Bacillales</taxon>
        <taxon>Bacillaceae</taxon>
        <taxon>Pelagirhabdus</taxon>
    </lineage>
</organism>
<evidence type="ECO:0000256" key="1">
    <source>
        <dbReference type="SAM" id="Phobius"/>
    </source>
</evidence>
<dbReference type="OrthoDB" id="9809196at2"/>
<evidence type="ECO:0008006" key="4">
    <source>
        <dbReference type="Google" id="ProtNLM"/>
    </source>
</evidence>
<accession>A0A1G6GM97</accession>
<proteinExistence type="predicted"/>
<feature type="transmembrane region" description="Helical" evidence="1">
    <location>
        <begin position="276"/>
        <end position="298"/>
    </location>
</feature>
<feature type="transmembrane region" description="Helical" evidence="1">
    <location>
        <begin position="49"/>
        <end position="66"/>
    </location>
</feature>
<feature type="transmembrane region" description="Helical" evidence="1">
    <location>
        <begin position="247"/>
        <end position="267"/>
    </location>
</feature>
<keyword evidence="1" id="KW-1133">Transmembrane helix</keyword>
<dbReference type="STRING" id="1612202.SAMN05421734_101280"/>
<dbReference type="AlphaFoldDB" id="A0A1G6GM97"/>
<feature type="transmembrane region" description="Helical" evidence="1">
    <location>
        <begin position="147"/>
        <end position="169"/>
    </location>
</feature>
<protein>
    <recommendedName>
        <fullName evidence="4">DUF4153 domain-containing protein</fullName>
    </recommendedName>
</protein>
<keyword evidence="3" id="KW-1185">Reference proteome</keyword>
<feature type="transmembrane region" description="Helical" evidence="1">
    <location>
        <begin position="335"/>
        <end position="353"/>
    </location>
</feature>
<evidence type="ECO:0000313" key="2">
    <source>
        <dbReference type="EMBL" id="SDB83128.1"/>
    </source>
</evidence>
<gene>
    <name evidence="2" type="ORF">SAMN05421734_101280</name>
</gene>
<dbReference type="Proteomes" id="UP000242949">
    <property type="component" value="Unassembled WGS sequence"/>
</dbReference>
<feature type="transmembrane region" description="Helical" evidence="1">
    <location>
        <begin position="21"/>
        <end position="37"/>
    </location>
</feature>
<dbReference type="EMBL" id="FMYI01000001">
    <property type="protein sequence ID" value="SDB83128.1"/>
    <property type="molecule type" value="Genomic_DNA"/>
</dbReference>
<dbReference type="RefSeq" id="WP_090792162.1">
    <property type="nucleotide sequence ID" value="NZ_FMYI01000001.1"/>
</dbReference>
<feature type="transmembrane region" description="Helical" evidence="1">
    <location>
        <begin position="107"/>
        <end position="126"/>
    </location>
</feature>
<reference evidence="3" key="1">
    <citation type="submission" date="2016-09" db="EMBL/GenBank/DDBJ databases">
        <authorList>
            <person name="Varghese N."/>
            <person name="Submissions S."/>
        </authorList>
    </citation>
    <scope>NUCLEOTIDE SEQUENCE [LARGE SCALE GENOMIC DNA]</scope>
    <source>
        <strain evidence="3">S5</strain>
    </source>
</reference>
<evidence type="ECO:0000313" key="3">
    <source>
        <dbReference type="Proteomes" id="UP000242949"/>
    </source>
</evidence>